<accession>A0AAP0C688</accession>
<dbReference type="InterPro" id="IPR002219">
    <property type="entry name" value="PKC_DAG/PE"/>
</dbReference>
<protein>
    <recommendedName>
        <fullName evidence="4">Phorbol-ester/DAG-type domain-containing protein</fullName>
    </recommendedName>
</protein>
<evidence type="ECO:0000259" key="4">
    <source>
        <dbReference type="PROSITE" id="PS50081"/>
    </source>
</evidence>
<dbReference type="Proteomes" id="UP001408789">
    <property type="component" value="Unassembled WGS sequence"/>
</dbReference>
<keyword evidence="6" id="KW-1185">Reference proteome</keyword>
<dbReference type="InterPro" id="IPR004146">
    <property type="entry name" value="DC1"/>
</dbReference>
<dbReference type="PROSITE" id="PS50081">
    <property type="entry name" value="ZF_DAG_PE_2"/>
    <property type="match status" value="1"/>
</dbReference>
<keyword evidence="1" id="KW-0479">Metal-binding</keyword>
<dbReference type="EMBL" id="JBCNJP010001767">
    <property type="protein sequence ID" value="KAK9050440.1"/>
    <property type="molecule type" value="Genomic_DNA"/>
</dbReference>
<reference evidence="5 6" key="1">
    <citation type="submission" date="2024-04" db="EMBL/GenBank/DDBJ databases">
        <title>The reference genome of an endangered Asteraceae, Deinandra increscens subsp. villosa, native to the Central Coast of California.</title>
        <authorList>
            <person name="Guilliams M."/>
            <person name="Hasenstab-Lehman K."/>
            <person name="Meyer R."/>
            <person name="Mcevoy S."/>
        </authorList>
    </citation>
    <scope>NUCLEOTIDE SEQUENCE [LARGE SCALE GENOMIC DNA]</scope>
    <source>
        <tissue evidence="5">Leaf</tissue>
    </source>
</reference>
<dbReference type="GO" id="GO:0046872">
    <property type="term" value="F:metal ion binding"/>
    <property type="evidence" value="ECO:0007669"/>
    <property type="project" value="UniProtKB-KW"/>
</dbReference>
<dbReference type="Pfam" id="PF03107">
    <property type="entry name" value="C1_2"/>
    <property type="match status" value="3"/>
</dbReference>
<evidence type="ECO:0000256" key="2">
    <source>
        <dbReference type="ARBA" id="ARBA00022737"/>
    </source>
</evidence>
<keyword evidence="3" id="KW-0862">Zinc</keyword>
<organism evidence="5 6">
    <name type="scientific">Deinandra increscens subsp. villosa</name>
    <dbReference type="NCBI Taxonomy" id="3103831"/>
    <lineage>
        <taxon>Eukaryota</taxon>
        <taxon>Viridiplantae</taxon>
        <taxon>Streptophyta</taxon>
        <taxon>Embryophyta</taxon>
        <taxon>Tracheophyta</taxon>
        <taxon>Spermatophyta</taxon>
        <taxon>Magnoliopsida</taxon>
        <taxon>eudicotyledons</taxon>
        <taxon>Gunneridae</taxon>
        <taxon>Pentapetalae</taxon>
        <taxon>asterids</taxon>
        <taxon>campanulids</taxon>
        <taxon>Asterales</taxon>
        <taxon>Asteraceae</taxon>
        <taxon>Asteroideae</taxon>
        <taxon>Heliantheae alliance</taxon>
        <taxon>Madieae</taxon>
        <taxon>Madiinae</taxon>
        <taxon>Deinandra</taxon>
    </lineage>
</organism>
<evidence type="ECO:0000313" key="5">
    <source>
        <dbReference type="EMBL" id="KAK9050440.1"/>
    </source>
</evidence>
<dbReference type="PANTHER" id="PTHR32410">
    <property type="entry name" value="CYSTEINE/HISTIDINE-RICH C1 DOMAIN FAMILY PROTEIN"/>
    <property type="match status" value="1"/>
</dbReference>
<dbReference type="InterPro" id="IPR046349">
    <property type="entry name" value="C1-like_sf"/>
</dbReference>
<dbReference type="InterPro" id="IPR053192">
    <property type="entry name" value="Vacuole_Formation_Reg"/>
</dbReference>
<name>A0AAP0C688_9ASTR</name>
<dbReference type="AlphaFoldDB" id="A0AAP0C688"/>
<evidence type="ECO:0000256" key="1">
    <source>
        <dbReference type="ARBA" id="ARBA00022723"/>
    </source>
</evidence>
<evidence type="ECO:0000256" key="3">
    <source>
        <dbReference type="ARBA" id="ARBA00022833"/>
    </source>
</evidence>
<dbReference type="SUPFAM" id="SSF57889">
    <property type="entry name" value="Cysteine-rich domain"/>
    <property type="match status" value="3"/>
</dbReference>
<sequence length="445" mass="51992">MKILAHEHPLTLIDLNPKYPHEEEVYDDEEDLIAKQAFQHPCHRCDQKITYLHRYYVHLECVTYRWKKFYSKYTRGADDYDSSPLDFPLSDGTYNTIIKECLFKETNNDKEMMRLIDHNSHQHPLILVDMDTHTHTTTDDDQDLCNGCVRPIKNDMQLPYYKCSTSSGCNFLLHAFCTRLPTKLKFGHSYHPRHTLILVSKVPRNSQGLFECHNCCRPCNGFAYSCVDCDYYNVDVSCAFMPSNITHKSHPYGFLSHGKYIESKDNYCGLCLSSMTSGNNETTYYDSLFEVYLHPECALLLPETITHKYDKHPMTLTYGPVEDHEGDYFCEVCEEELNPYISFYHCHKCAQSIHSACAPILTPRPHGKSFFRGLDPRIGDFYANMKGEIVFKTEDHPHPLSILRSTSIWDRNEYCRKCDSKYMFMPMPILKCLKCNFMMHIKCFK</sequence>
<proteinExistence type="predicted"/>
<gene>
    <name evidence="5" type="ORF">SSX86_030590</name>
</gene>
<keyword evidence="2" id="KW-0677">Repeat</keyword>
<dbReference type="PANTHER" id="PTHR32410:SF161">
    <property type="entry name" value="DC1, ZINC FINGER, RING_FYVE_PHD-TYPE-RELATED"/>
    <property type="match status" value="1"/>
</dbReference>
<evidence type="ECO:0000313" key="6">
    <source>
        <dbReference type="Proteomes" id="UP001408789"/>
    </source>
</evidence>
<comment type="caution">
    <text evidence="5">The sequence shown here is derived from an EMBL/GenBank/DDBJ whole genome shotgun (WGS) entry which is preliminary data.</text>
</comment>
<feature type="domain" description="Phorbol-ester/DAG-type" evidence="4">
    <location>
        <begin position="397"/>
        <end position="445"/>
    </location>
</feature>